<evidence type="ECO:0000256" key="4">
    <source>
        <dbReference type="ARBA" id="ARBA00023163"/>
    </source>
</evidence>
<dbReference type="SUPFAM" id="SSF53850">
    <property type="entry name" value="Periplasmic binding protein-like II"/>
    <property type="match status" value="1"/>
</dbReference>
<dbReference type="EMBL" id="RKQL01000005">
    <property type="protein sequence ID" value="RPE64943.1"/>
    <property type="molecule type" value="Genomic_DNA"/>
</dbReference>
<dbReference type="Pfam" id="PF00126">
    <property type="entry name" value="HTH_1"/>
    <property type="match status" value="1"/>
</dbReference>
<organism evidence="6 7">
    <name type="scientific">Tibeticola sediminis</name>
    <dbReference type="NCBI Taxonomy" id="1917811"/>
    <lineage>
        <taxon>Bacteria</taxon>
        <taxon>Pseudomonadati</taxon>
        <taxon>Pseudomonadota</taxon>
        <taxon>Betaproteobacteria</taxon>
        <taxon>Burkholderiales</taxon>
        <taxon>Comamonadaceae</taxon>
        <taxon>Tibeticola</taxon>
    </lineage>
</organism>
<sequence length="310" mass="33401">MQNARDVLSPEALGLIERVARSGSFAAAARELGLAPSALTYRVRRIEDALDVLLFDRSRRQAVPTAAARELLREGARVLEDLDAIAQRVRRVATGWEAQLTIAADSVIDRATLLDLCEAFLAGQPPTRLRLLHTTLSGTLEALTSGRADLALGVTLEAGLPEGLPHRPLGTLAFVFAVAPHHPLAQLGRPLTDADLRAHRAVAVADSALHRRALHLGLLPGQDVFTVPDMATKLQAQLRGLGAGYLPEPLARPHLQSGGLVACALERPARAALLHAVWRAPERQRPGPALQWWLDRLENAATCQALLGQR</sequence>
<dbReference type="PROSITE" id="PS50931">
    <property type="entry name" value="HTH_LYSR"/>
    <property type="match status" value="1"/>
</dbReference>
<dbReference type="InterPro" id="IPR000847">
    <property type="entry name" value="LysR_HTH_N"/>
</dbReference>
<dbReference type="GO" id="GO:0003700">
    <property type="term" value="F:DNA-binding transcription factor activity"/>
    <property type="evidence" value="ECO:0007669"/>
    <property type="project" value="InterPro"/>
</dbReference>
<name>A0A3N4U280_9BURK</name>
<evidence type="ECO:0000313" key="6">
    <source>
        <dbReference type="EMBL" id="RPE64943.1"/>
    </source>
</evidence>
<dbReference type="InterPro" id="IPR036390">
    <property type="entry name" value="WH_DNA-bd_sf"/>
</dbReference>
<dbReference type="Proteomes" id="UP000272193">
    <property type="component" value="Unassembled WGS sequence"/>
</dbReference>
<gene>
    <name evidence="6" type="ORF">EDC62_2066</name>
</gene>
<keyword evidence="7" id="KW-1185">Reference proteome</keyword>
<dbReference type="PANTHER" id="PTHR30126">
    <property type="entry name" value="HTH-TYPE TRANSCRIPTIONAL REGULATOR"/>
    <property type="match status" value="1"/>
</dbReference>
<accession>A0A3N4U280</accession>
<dbReference type="SUPFAM" id="SSF46785">
    <property type="entry name" value="Winged helix' DNA-binding domain"/>
    <property type="match status" value="1"/>
</dbReference>
<dbReference type="GO" id="GO:0000976">
    <property type="term" value="F:transcription cis-regulatory region binding"/>
    <property type="evidence" value="ECO:0007669"/>
    <property type="project" value="TreeGrafter"/>
</dbReference>
<reference evidence="6 7" key="1">
    <citation type="submission" date="2018-11" db="EMBL/GenBank/DDBJ databases">
        <title>Genomic Encyclopedia of Type Strains, Phase IV (KMG-IV): sequencing the most valuable type-strain genomes for metagenomic binning, comparative biology and taxonomic classification.</title>
        <authorList>
            <person name="Goeker M."/>
        </authorList>
    </citation>
    <scope>NUCLEOTIDE SEQUENCE [LARGE SCALE GENOMIC DNA]</scope>
    <source>
        <strain evidence="6 7">DSM 101684</strain>
    </source>
</reference>
<dbReference type="OrthoDB" id="5293066at2"/>
<dbReference type="InterPro" id="IPR005119">
    <property type="entry name" value="LysR_subst-bd"/>
</dbReference>
<dbReference type="InterPro" id="IPR036388">
    <property type="entry name" value="WH-like_DNA-bd_sf"/>
</dbReference>
<evidence type="ECO:0000313" key="7">
    <source>
        <dbReference type="Proteomes" id="UP000272193"/>
    </source>
</evidence>
<keyword evidence="3 6" id="KW-0238">DNA-binding</keyword>
<comment type="caution">
    <text evidence="6">The sequence shown here is derived from an EMBL/GenBank/DDBJ whole genome shotgun (WGS) entry which is preliminary data.</text>
</comment>
<dbReference type="Gene3D" id="1.10.10.10">
    <property type="entry name" value="Winged helix-like DNA-binding domain superfamily/Winged helix DNA-binding domain"/>
    <property type="match status" value="1"/>
</dbReference>
<dbReference type="Pfam" id="PF03466">
    <property type="entry name" value="LysR_substrate"/>
    <property type="match status" value="1"/>
</dbReference>
<keyword evidence="2" id="KW-0805">Transcription regulation</keyword>
<dbReference type="PANTHER" id="PTHR30126:SF4">
    <property type="entry name" value="LYSR FAMILY TRANSCRIPTIONAL REGULATOR"/>
    <property type="match status" value="1"/>
</dbReference>
<protein>
    <submittedName>
        <fullName evidence="6">DNA-binding transcriptional LysR family regulator</fullName>
    </submittedName>
</protein>
<dbReference type="AlphaFoldDB" id="A0A3N4U280"/>
<proteinExistence type="inferred from homology"/>
<evidence type="ECO:0000256" key="2">
    <source>
        <dbReference type="ARBA" id="ARBA00023015"/>
    </source>
</evidence>
<evidence type="ECO:0000256" key="3">
    <source>
        <dbReference type="ARBA" id="ARBA00023125"/>
    </source>
</evidence>
<evidence type="ECO:0000256" key="1">
    <source>
        <dbReference type="ARBA" id="ARBA00009437"/>
    </source>
</evidence>
<evidence type="ECO:0000259" key="5">
    <source>
        <dbReference type="PROSITE" id="PS50931"/>
    </source>
</evidence>
<keyword evidence="4" id="KW-0804">Transcription</keyword>
<dbReference type="Gene3D" id="3.40.190.290">
    <property type="match status" value="1"/>
</dbReference>
<dbReference type="RefSeq" id="WP_124223354.1">
    <property type="nucleotide sequence ID" value="NZ_RKQL01000005.1"/>
</dbReference>
<feature type="domain" description="HTH lysR-type" evidence="5">
    <location>
        <begin position="19"/>
        <end position="65"/>
    </location>
</feature>
<comment type="similarity">
    <text evidence="1">Belongs to the LysR transcriptional regulatory family.</text>
</comment>